<accession>A0ABV7WP35</accession>
<proteinExistence type="predicted"/>
<sequence length="461" mass="53382">MSVLKKDLAVRDNSIRGYFPARTKVAKDSDFDWTFSAAGIIRNLYRKEVKPQVYKTFSSENGAKSEFVTGLVKDECKTLFEERADDPGLWHVINNMYFCEGRIFKIAPVTKVSLLENESKSSPKRKLLDMFTSMMNGYHLRPEEVDFQPGNFLERIVQESAQSESIFTEVKEAKSLMSTGISEYPYLPWLSKLFVKDLEFLSRYQVYFNAFLEDFLRLYGYIYTAQLTLNISNIESEPSAKPQYFIMENEKASKERVEIVEHGYKRIVENMHLLFPYLSISESLQDPKSTNDGRLRPLWWLAQRLVESDTPALKTYAIDFINDRSEGEVPVLDDSELSPNYWLKELLKASVSQFSKGKTRAAAQEKFIRTVRSELCSHFVRQRGDRGNVLVMNQDYVTLITNMVIGEEDTLRFSELIAGFKERGIFFDKQSQKALVEFYERMGNVERMSDSGDAVYVRKTI</sequence>
<dbReference type="InterPro" id="IPR017645">
    <property type="entry name" value="Dnd_assoc_1"/>
</dbReference>
<dbReference type="Proteomes" id="UP001595710">
    <property type="component" value="Unassembled WGS sequence"/>
</dbReference>
<dbReference type="RefSeq" id="WP_377362448.1">
    <property type="nucleotide sequence ID" value="NZ_JBHRYN010000007.1"/>
</dbReference>
<dbReference type="EMBL" id="JBHRYN010000007">
    <property type="protein sequence ID" value="MFC3701096.1"/>
    <property type="molecule type" value="Genomic_DNA"/>
</dbReference>
<comment type="caution">
    <text evidence="1">The sequence shown here is derived from an EMBL/GenBank/DDBJ whole genome shotgun (WGS) entry which is preliminary data.</text>
</comment>
<organism evidence="1 2">
    <name type="scientific">Reinekea marina</name>
    <dbReference type="NCBI Taxonomy" id="1310421"/>
    <lineage>
        <taxon>Bacteria</taxon>
        <taxon>Pseudomonadati</taxon>
        <taxon>Pseudomonadota</taxon>
        <taxon>Gammaproteobacteria</taxon>
        <taxon>Oceanospirillales</taxon>
        <taxon>Saccharospirillaceae</taxon>
        <taxon>Reinekea</taxon>
    </lineage>
</organism>
<dbReference type="NCBIfam" id="TIGR03236">
    <property type="entry name" value="dnd_assoc_1"/>
    <property type="match status" value="1"/>
</dbReference>
<gene>
    <name evidence="1" type="primary">dptG</name>
    <name evidence="1" type="ORF">ACFOND_05515</name>
</gene>
<protein>
    <submittedName>
        <fullName evidence="1">DNA phosphorothioation-dependent restriction protein DptG</fullName>
    </submittedName>
</protein>
<evidence type="ECO:0000313" key="1">
    <source>
        <dbReference type="EMBL" id="MFC3701096.1"/>
    </source>
</evidence>
<reference evidence="2" key="1">
    <citation type="journal article" date="2019" name="Int. J. Syst. Evol. Microbiol.">
        <title>The Global Catalogue of Microorganisms (GCM) 10K type strain sequencing project: providing services to taxonomists for standard genome sequencing and annotation.</title>
        <authorList>
            <consortium name="The Broad Institute Genomics Platform"/>
            <consortium name="The Broad Institute Genome Sequencing Center for Infectious Disease"/>
            <person name="Wu L."/>
            <person name="Ma J."/>
        </authorList>
    </citation>
    <scope>NUCLEOTIDE SEQUENCE [LARGE SCALE GENOMIC DNA]</scope>
    <source>
        <strain evidence="2">CECT 8288</strain>
    </source>
</reference>
<keyword evidence="2" id="KW-1185">Reference proteome</keyword>
<name>A0ABV7WP35_9GAMM</name>
<evidence type="ECO:0000313" key="2">
    <source>
        <dbReference type="Proteomes" id="UP001595710"/>
    </source>
</evidence>